<dbReference type="Proteomes" id="UP000232323">
    <property type="component" value="Unassembled WGS sequence"/>
</dbReference>
<dbReference type="InterPro" id="IPR001077">
    <property type="entry name" value="COMT_C"/>
</dbReference>
<dbReference type="Pfam" id="PF00891">
    <property type="entry name" value="Methyltransf_2"/>
    <property type="match status" value="1"/>
</dbReference>
<evidence type="ECO:0000313" key="5">
    <source>
        <dbReference type="Proteomes" id="UP000232323"/>
    </source>
</evidence>
<dbReference type="AlphaFoldDB" id="A0A250XS71"/>
<dbReference type="Gene3D" id="1.10.10.10">
    <property type="entry name" value="Winged helix-like DNA-binding domain superfamily/Winged helix DNA-binding domain"/>
    <property type="match status" value="1"/>
</dbReference>
<comment type="caution">
    <text evidence="4">The sequence shown here is derived from an EMBL/GenBank/DDBJ whole genome shotgun (WGS) entry which is preliminary data.</text>
</comment>
<dbReference type="Gene3D" id="3.40.50.150">
    <property type="entry name" value="Vaccinia Virus protein VP39"/>
    <property type="match status" value="3"/>
</dbReference>
<reference evidence="4 5" key="1">
    <citation type="submission" date="2017-08" db="EMBL/GenBank/DDBJ databases">
        <title>Acidophilic green algal genome provides insights into adaptation to an acidic environment.</title>
        <authorList>
            <person name="Hirooka S."/>
            <person name="Hirose Y."/>
            <person name="Kanesaki Y."/>
            <person name="Higuchi S."/>
            <person name="Fujiwara T."/>
            <person name="Onuma R."/>
            <person name="Era A."/>
            <person name="Ohbayashi R."/>
            <person name="Uzuka A."/>
            <person name="Nozaki H."/>
            <person name="Yoshikawa H."/>
            <person name="Miyagishima S.Y."/>
        </authorList>
    </citation>
    <scope>NUCLEOTIDE SEQUENCE [LARGE SCALE GENOMIC DNA]</scope>
    <source>
        <strain evidence="4 5">NIES-2499</strain>
    </source>
</reference>
<feature type="transmembrane region" description="Helical" evidence="2">
    <location>
        <begin position="12"/>
        <end position="33"/>
    </location>
</feature>
<evidence type="ECO:0000313" key="4">
    <source>
        <dbReference type="EMBL" id="GAX85904.1"/>
    </source>
</evidence>
<name>A0A250XS71_9CHLO</name>
<dbReference type="EMBL" id="BEGY01000202">
    <property type="protein sequence ID" value="GAX85904.1"/>
    <property type="molecule type" value="Genomic_DNA"/>
</dbReference>
<dbReference type="InterPro" id="IPR036388">
    <property type="entry name" value="WH-like_DNA-bd_sf"/>
</dbReference>
<dbReference type="PANTHER" id="PTHR43712:SF2">
    <property type="entry name" value="O-METHYLTRANSFERASE CICE"/>
    <property type="match status" value="1"/>
</dbReference>
<keyword evidence="2" id="KW-1133">Transmembrane helix</keyword>
<dbReference type="InterPro" id="IPR029063">
    <property type="entry name" value="SAM-dependent_MTases_sf"/>
</dbReference>
<accession>A0A250XS71</accession>
<sequence>MFKQPSSHTDATLVMVVLAFVLGLLIGVTATYLPRIFMDMLRPVSLTYLEKTLHCNWISASLNTFSRLGVADILATTKSAGMPTYLLAIKLSADAASLYRLLRYLSTQQHPVIAFSSRTNVRLTSWGRHFISQHPGSARPSCLTWMLPFFSKCRLELYNCIKTGCPGYVLAFRTTSLPAGPPDKTSPPTTTTTPTTLWEALHREDMSQGITNGCSILSPAGTTSIQIPCEAQLFDELMTCISQPLAPWIAWAYPWGKYRSVLDLGGGSGVLMKEILRRNKRIGGVLKKAYVMDLPQVIQRVGVIAATETDIDVMSFKPPPSAAAAAAVGDKPATRALEPAVGHDLESADVSPLTSIQGGSDDTGRRSLASPLIGEVETQQNYLSRLSGHAAAAAAPGVKAAASSAPGDDACCLPATNTSSHDDARLQFVQGDFFQPLPKELQGVDVVLMKFILHDWRYEEASHILTNVRNCLLGNLAESGSSSNNKDYGTCTTTEALIAGASTTPILTSSSSNKAPGLVIAEQPANAGLGTASSLLWMNNWFQQKESKYKAGSRERAGAVRLILVEHVLPEMPCSSSASTAFASDLEMLTGCGGLERTQAQWEQLLGSCGFRLEYVRPVTPVGHICLIAASIINNQLSASDELADSHHVTTADQEVQEEGYHMSRPHLDADDIRFGHPGGDAADIQPVAGSEGNRAVVAANAALTQPLL</sequence>
<keyword evidence="5" id="KW-1185">Reference proteome</keyword>
<feature type="region of interest" description="Disordered" evidence="1">
    <location>
        <begin position="344"/>
        <end position="367"/>
    </location>
</feature>
<keyword evidence="2" id="KW-0472">Membrane</keyword>
<organism evidence="4 5">
    <name type="scientific">Chlamydomonas eustigma</name>
    <dbReference type="NCBI Taxonomy" id="1157962"/>
    <lineage>
        <taxon>Eukaryota</taxon>
        <taxon>Viridiplantae</taxon>
        <taxon>Chlorophyta</taxon>
        <taxon>core chlorophytes</taxon>
        <taxon>Chlorophyceae</taxon>
        <taxon>CS clade</taxon>
        <taxon>Chlamydomonadales</taxon>
        <taxon>Chlamydomonadaceae</taxon>
        <taxon>Chlamydomonas</taxon>
    </lineage>
</organism>
<keyword evidence="2" id="KW-0812">Transmembrane</keyword>
<dbReference type="OrthoDB" id="543905at2759"/>
<gene>
    <name evidence="4" type="ORF">CEUSTIGMA_g13320.t1</name>
</gene>
<feature type="domain" description="O-methyltransferase C-terminal" evidence="3">
    <location>
        <begin position="419"/>
        <end position="472"/>
    </location>
</feature>
<dbReference type="GO" id="GO:0008171">
    <property type="term" value="F:O-methyltransferase activity"/>
    <property type="evidence" value="ECO:0007669"/>
    <property type="project" value="InterPro"/>
</dbReference>
<proteinExistence type="predicted"/>
<protein>
    <recommendedName>
        <fullName evidence="3">O-methyltransferase C-terminal domain-containing protein</fullName>
    </recommendedName>
</protein>
<dbReference type="SUPFAM" id="SSF53335">
    <property type="entry name" value="S-adenosyl-L-methionine-dependent methyltransferases"/>
    <property type="match status" value="3"/>
</dbReference>
<evidence type="ECO:0000259" key="3">
    <source>
        <dbReference type="Pfam" id="PF00891"/>
    </source>
</evidence>
<dbReference type="PANTHER" id="PTHR43712">
    <property type="entry name" value="PUTATIVE (AFU_ORTHOLOGUE AFUA_4G14580)-RELATED"/>
    <property type="match status" value="1"/>
</dbReference>
<evidence type="ECO:0000256" key="1">
    <source>
        <dbReference type="SAM" id="MobiDB-lite"/>
    </source>
</evidence>
<evidence type="ECO:0000256" key="2">
    <source>
        <dbReference type="SAM" id="Phobius"/>
    </source>
</evidence>